<evidence type="ECO:0000256" key="3">
    <source>
        <dbReference type="ARBA" id="ARBA00023054"/>
    </source>
</evidence>
<feature type="region of interest" description="Disordered" evidence="4">
    <location>
        <begin position="152"/>
        <end position="185"/>
    </location>
</feature>
<proteinExistence type="predicted"/>
<dbReference type="PANTHER" id="PTHR18921:SF2">
    <property type="entry name" value="THYROID RECEPTOR-INTERACTING PROTEIN 11"/>
    <property type="match status" value="1"/>
</dbReference>
<organism evidence="5 6">
    <name type="scientific">Cicer arietinum</name>
    <name type="common">Chickpea</name>
    <name type="synonym">Garbanzo</name>
    <dbReference type="NCBI Taxonomy" id="3827"/>
    <lineage>
        <taxon>Eukaryota</taxon>
        <taxon>Viridiplantae</taxon>
        <taxon>Streptophyta</taxon>
        <taxon>Embryophyta</taxon>
        <taxon>Tracheophyta</taxon>
        <taxon>Spermatophyta</taxon>
        <taxon>Magnoliopsida</taxon>
        <taxon>eudicotyledons</taxon>
        <taxon>Gunneridae</taxon>
        <taxon>Pentapetalae</taxon>
        <taxon>rosids</taxon>
        <taxon>fabids</taxon>
        <taxon>Fabales</taxon>
        <taxon>Fabaceae</taxon>
        <taxon>Papilionoideae</taxon>
        <taxon>50 kb inversion clade</taxon>
        <taxon>NPAAA clade</taxon>
        <taxon>Hologalegina</taxon>
        <taxon>IRL clade</taxon>
        <taxon>Cicereae</taxon>
        <taxon>Cicer</taxon>
    </lineage>
</organism>
<dbReference type="GO" id="GO:0005794">
    <property type="term" value="C:Golgi apparatus"/>
    <property type="evidence" value="ECO:0007669"/>
    <property type="project" value="UniProtKB-SubCell"/>
</dbReference>
<keyword evidence="5" id="KW-1185">Reference proteome</keyword>
<gene>
    <name evidence="6" type="primary">LOC101504868</name>
</gene>
<dbReference type="GO" id="GO:0006888">
    <property type="term" value="P:endoplasmic reticulum to Golgi vesicle-mediated transport"/>
    <property type="evidence" value="ECO:0007669"/>
    <property type="project" value="TreeGrafter"/>
</dbReference>
<accession>A0A1S2YVR4</accession>
<reference evidence="6" key="2">
    <citation type="submission" date="2025-08" db="UniProtKB">
        <authorList>
            <consortium name="RefSeq"/>
        </authorList>
    </citation>
    <scope>IDENTIFICATION</scope>
    <source>
        <tissue evidence="6">Etiolated seedlings</tissue>
    </source>
</reference>
<comment type="subcellular location">
    <subcellularLocation>
        <location evidence="1">Golgi apparatus</location>
    </subcellularLocation>
</comment>
<feature type="region of interest" description="Disordered" evidence="4">
    <location>
        <begin position="84"/>
        <end position="108"/>
    </location>
</feature>
<evidence type="ECO:0000256" key="2">
    <source>
        <dbReference type="ARBA" id="ARBA00023034"/>
    </source>
</evidence>
<evidence type="ECO:0000256" key="1">
    <source>
        <dbReference type="ARBA" id="ARBA00004555"/>
    </source>
</evidence>
<protein>
    <submittedName>
        <fullName evidence="6">Uncharacterized protein LOC101504868</fullName>
    </submittedName>
</protein>
<dbReference type="STRING" id="3827.A0A1S2YVR4"/>
<evidence type="ECO:0000313" key="6">
    <source>
        <dbReference type="RefSeq" id="XP_004510698.2"/>
    </source>
</evidence>
<sequence length="185" mass="19887">MFMMLGQVLDLMVRMLGFSDEDKQRIGVAQQGASTGVVRGVLRLPGRLVGGILGGSLTEAAANAGSDNQSFADMWVDFLLKETEEREKGESSGNTGTTPTEIPHDKSPNTISAIPPLPNQRFASVPPLSNQRFASAFPINSTSQNISPLPPSYFQRPENFGSEFSTVPLTPSDAKTTGSNQLPRY</sequence>
<name>A0A1S2YVR4_CICAR</name>
<dbReference type="GO" id="GO:0031267">
    <property type="term" value="F:small GTPase binding"/>
    <property type="evidence" value="ECO:0007669"/>
    <property type="project" value="TreeGrafter"/>
</dbReference>
<dbReference type="KEGG" id="cam:101504868"/>
<dbReference type="Proteomes" id="UP000087171">
    <property type="component" value="Chromosome Ca7"/>
</dbReference>
<dbReference type="GeneID" id="101504868"/>
<dbReference type="OrthoDB" id="71227at2759"/>
<dbReference type="AlphaFoldDB" id="A0A1S2YVR4"/>
<reference evidence="5" key="1">
    <citation type="journal article" date="2013" name="Nat. Biotechnol.">
        <title>Draft genome sequence of chickpea (Cicer arietinum) provides a resource for trait improvement.</title>
        <authorList>
            <person name="Varshney R.K."/>
            <person name="Song C."/>
            <person name="Saxena R.K."/>
            <person name="Azam S."/>
            <person name="Yu S."/>
            <person name="Sharpe A.G."/>
            <person name="Cannon S."/>
            <person name="Baek J."/>
            <person name="Rosen B.D."/>
            <person name="Tar'an B."/>
            <person name="Millan T."/>
            <person name="Zhang X."/>
            <person name="Ramsay L.D."/>
            <person name="Iwata A."/>
            <person name="Wang Y."/>
            <person name="Nelson W."/>
            <person name="Farmer A.D."/>
            <person name="Gaur P.M."/>
            <person name="Soderlund C."/>
            <person name="Penmetsa R.V."/>
            <person name="Xu C."/>
            <person name="Bharti A.K."/>
            <person name="He W."/>
            <person name="Winter P."/>
            <person name="Zhao S."/>
            <person name="Hane J.K."/>
            <person name="Carrasquilla-Garcia N."/>
            <person name="Condie J.A."/>
            <person name="Upadhyaya H.D."/>
            <person name="Luo M.C."/>
            <person name="Thudi M."/>
            <person name="Gowda C.L."/>
            <person name="Singh N.P."/>
            <person name="Lichtenzveig J."/>
            <person name="Gali K.K."/>
            <person name="Rubio J."/>
            <person name="Nadarajan N."/>
            <person name="Dolezel J."/>
            <person name="Bansal K.C."/>
            <person name="Xu X."/>
            <person name="Edwards D."/>
            <person name="Zhang G."/>
            <person name="Kahl G."/>
            <person name="Gil J."/>
            <person name="Singh K.B."/>
            <person name="Datta S.K."/>
            <person name="Jackson S.A."/>
            <person name="Wang J."/>
            <person name="Cook D.R."/>
        </authorList>
    </citation>
    <scope>NUCLEOTIDE SEQUENCE [LARGE SCALE GENOMIC DNA]</scope>
    <source>
        <strain evidence="5">cv. CDC Frontier</strain>
    </source>
</reference>
<feature type="compositionally biased region" description="Polar residues" evidence="4">
    <location>
        <begin position="162"/>
        <end position="185"/>
    </location>
</feature>
<dbReference type="eggNOG" id="ENOG502QSWR">
    <property type="taxonomic scope" value="Eukaryota"/>
</dbReference>
<feature type="compositionally biased region" description="Polar residues" evidence="4">
    <location>
        <begin position="91"/>
        <end position="100"/>
    </location>
</feature>
<evidence type="ECO:0000256" key="4">
    <source>
        <dbReference type="SAM" id="MobiDB-lite"/>
    </source>
</evidence>
<dbReference type="GO" id="GO:0007030">
    <property type="term" value="P:Golgi organization"/>
    <property type="evidence" value="ECO:0007669"/>
    <property type="project" value="TreeGrafter"/>
</dbReference>
<keyword evidence="2" id="KW-0333">Golgi apparatus</keyword>
<dbReference type="PANTHER" id="PTHR18921">
    <property type="entry name" value="MYOSIN HEAVY CHAIN - RELATED"/>
    <property type="match status" value="1"/>
</dbReference>
<dbReference type="RefSeq" id="XP_004510698.2">
    <property type="nucleotide sequence ID" value="XM_004510641.3"/>
</dbReference>
<evidence type="ECO:0000313" key="5">
    <source>
        <dbReference type="Proteomes" id="UP000087171"/>
    </source>
</evidence>
<keyword evidence="3" id="KW-0175">Coiled coil</keyword>